<evidence type="ECO:0000313" key="2">
    <source>
        <dbReference type="Proteomes" id="UP000005438"/>
    </source>
</evidence>
<dbReference type="STRING" id="700598.Niako_6126"/>
<name>G8T8Z4_NIAKG</name>
<reference evidence="1 2" key="1">
    <citation type="submission" date="2011-12" db="EMBL/GenBank/DDBJ databases">
        <title>The complete genome of Niastella koreensis GR20-10.</title>
        <authorList>
            <consortium name="US DOE Joint Genome Institute (JGI-PGF)"/>
            <person name="Lucas S."/>
            <person name="Han J."/>
            <person name="Lapidus A."/>
            <person name="Bruce D."/>
            <person name="Goodwin L."/>
            <person name="Pitluck S."/>
            <person name="Peters L."/>
            <person name="Kyrpides N."/>
            <person name="Mavromatis K."/>
            <person name="Ivanova N."/>
            <person name="Mikhailova N."/>
            <person name="Davenport K."/>
            <person name="Saunders E."/>
            <person name="Detter J.C."/>
            <person name="Tapia R."/>
            <person name="Han C."/>
            <person name="Land M."/>
            <person name="Hauser L."/>
            <person name="Markowitz V."/>
            <person name="Cheng J.-F."/>
            <person name="Hugenholtz P."/>
            <person name="Woyke T."/>
            <person name="Wu D."/>
            <person name="Tindall B."/>
            <person name="Pomrenke H."/>
            <person name="Brambilla E."/>
            <person name="Klenk H.-P."/>
            <person name="Eisen J.A."/>
        </authorList>
    </citation>
    <scope>NUCLEOTIDE SEQUENCE [LARGE SCALE GENOMIC DNA]</scope>
    <source>
        <strain evidence="2">DSM 17620 / KACC 11465 / NBRC 106392 / GR20-10</strain>
    </source>
</reference>
<sequence length="73" mass="8545">MITPPQENDVLLDPPTVAAILGGTKPLNVGSLAVWRCTKRHNLRYVKVGRWIRYWRSDVMRFLREREQSPNKL</sequence>
<gene>
    <name evidence="1" type="ordered locus">Niako_6126</name>
</gene>
<dbReference type="HOGENOM" id="CLU_140176_9_3_10"/>
<organism evidence="1 2">
    <name type="scientific">Niastella koreensis (strain DSM 17620 / KACC 11465 / NBRC 106392 / GR20-10)</name>
    <dbReference type="NCBI Taxonomy" id="700598"/>
    <lineage>
        <taxon>Bacteria</taxon>
        <taxon>Pseudomonadati</taxon>
        <taxon>Bacteroidota</taxon>
        <taxon>Chitinophagia</taxon>
        <taxon>Chitinophagales</taxon>
        <taxon>Chitinophagaceae</taxon>
        <taxon>Niastella</taxon>
    </lineage>
</organism>
<accession>G8T8Z4</accession>
<dbReference type="AlphaFoldDB" id="G8T8Z4"/>
<proteinExistence type="predicted"/>
<dbReference type="KEGG" id="nko:Niako_6126"/>
<dbReference type="Proteomes" id="UP000005438">
    <property type="component" value="Chromosome"/>
</dbReference>
<protein>
    <recommendedName>
        <fullName evidence="3">Helix-turn-helix domain-containing protein</fullName>
    </recommendedName>
</protein>
<evidence type="ECO:0008006" key="3">
    <source>
        <dbReference type="Google" id="ProtNLM"/>
    </source>
</evidence>
<dbReference type="EMBL" id="CP003178">
    <property type="protein sequence ID" value="AEW02351.1"/>
    <property type="molecule type" value="Genomic_DNA"/>
</dbReference>
<evidence type="ECO:0000313" key="1">
    <source>
        <dbReference type="EMBL" id="AEW02351.1"/>
    </source>
</evidence>